<evidence type="ECO:0000256" key="1">
    <source>
        <dbReference type="ARBA" id="ARBA00023015"/>
    </source>
</evidence>
<dbReference type="GO" id="GO:0003700">
    <property type="term" value="F:DNA-binding transcription factor activity"/>
    <property type="evidence" value="ECO:0007669"/>
    <property type="project" value="TreeGrafter"/>
</dbReference>
<keyword evidence="3" id="KW-0804">Transcription</keyword>
<evidence type="ECO:0000313" key="7">
    <source>
        <dbReference type="Proteomes" id="UP000245974"/>
    </source>
</evidence>
<dbReference type="AlphaFoldDB" id="A0A2U3N379"/>
<protein>
    <submittedName>
        <fullName evidence="6">Transcriptional regulator BetI</fullName>
    </submittedName>
</protein>
<keyword evidence="1" id="KW-0805">Transcription regulation</keyword>
<dbReference type="Pfam" id="PF00440">
    <property type="entry name" value="TetR_N"/>
    <property type="match status" value="1"/>
</dbReference>
<feature type="domain" description="HTH tetR-type" evidence="5">
    <location>
        <begin position="8"/>
        <end position="68"/>
    </location>
</feature>
<dbReference type="PANTHER" id="PTHR30055">
    <property type="entry name" value="HTH-TYPE TRANSCRIPTIONAL REGULATOR RUTR"/>
    <property type="match status" value="1"/>
</dbReference>
<evidence type="ECO:0000259" key="5">
    <source>
        <dbReference type="PROSITE" id="PS50977"/>
    </source>
</evidence>
<dbReference type="InterPro" id="IPR011075">
    <property type="entry name" value="TetR_C"/>
</dbReference>
<evidence type="ECO:0000256" key="4">
    <source>
        <dbReference type="PROSITE-ProRule" id="PRU00335"/>
    </source>
</evidence>
<sequence length="189" mass="21965">MAEVKKGSRRKQDILKAVIEALNQHDYTHLTIEDIAVRAGVGKSTIYRWWGHKSELVFEAFKENTLTIFDLDYEKSLKVNLKVQLIKLSLVLQTSIGRALLVVLAEHREAAGNFFQQYLIPRRELIHKLIEISVKRNEIRKDYSFDIMLDMLYATVHYQIIFFNRVPDETYIDQLVDLAIQPALISASM</sequence>
<dbReference type="OrthoDB" id="9796019at2"/>
<dbReference type="Gene3D" id="1.10.10.60">
    <property type="entry name" value="Homeodomain-like"/>
    <property type="match status" value="1"/>
</dbReference>
<dbReference type="Pfam" id="PF16859">
    <property type="entry name" value="TetR_C_11"/>
    <property type="match status" value="1"/>
</dbReference>
<dbReference type="SUPFAM" id="SSF48498">
    <property type="entry name" value="Tetracyclin repressor-like, C-terminal domain"/>
    <property type="match status" value="1"/>
</dbReference>
<dbReference type="RefSeq" id="WP_121975551.1">
    <property type="nucleotide sequence ID" value="NZ_OOGT01000224.1"/>
</dbReference>
<feature type="DNA-binding region" description="H-T-H motif" evidence="4">
    <location>
        <begin position="31"/>
        <end position="50"/>
    </location>
</feature>
<proteinExistence type="predicted"/>
<dbReference type="PROSITE" id="PS50977">
    <property type="entry name" value="HTH_TETR_2"/>
    <property type="match status" value="1"/>
</dbReference>
<organism evidence="6 7">
    <name type="scientific">Acinetobacter stercoris</name>
    <dbReference type="NCBI Taxonomy" id="2126983"/>
    <lineage>
        <taxon>Bacteria</taxon>
        <taxon>Pseudomonadati</taxon>
        <taxon>Pseudomonadota</taxon>
        <taxon>Gammaproteobacteria</taxon>
        <taxon>Moraxellales</taxon>
        <taxon>Moraxellaceae</taxon>
        <taxon>Acinetobacter</taxon>
    </lineage>
</organism>
<dbReference type="InterPro" id="IPR009057">
    <property type="entry name" value="Homeodomain-like_sf"/>
</dbReference>
<dbReference type="GO" id="GO:0000976">
    <property type="term" value="F:transcription cis-regulatory region binding"/>
    <property type="evidence" value="ECO:0007669"/>
    <property type="project" value="TreeGrafter"/>
</dbReference>
<dbReference type="InterPro" id="IPR001647">
    <property type="entry name" value="HTH_TetR"/>
</dbReference>
<name>A0A2U3N379_9GAMM</name>
<keyword evidence="7" id="KW-1185">Reference proteome</keyword>
<dbReference type="EMBL" id="OOGT01000224">
    <property type="protein sequence ID" value="SPL72150.1"/>
    <property type="molecule type" value="Genomic_DNA"/>
</dbReference>
<reference evidence="7" key="1">
    <citation type="submission" date="2018-03" db="EMBL/GenBank/DDBJ databases">
        <authorList>
            <person name="Blom J."/>
        </authorList>
    </citation>
    <scope>NUCLEOTIDE SEQUENCE [LARGE SCALE GENOMIC DNA]</scope>
    <source>
        <strain evidence="7">KPC-SM-21</strain>
    </source>
</reference>
<dbReference type="Proteomes" id="UP000245974">
    <property type="component" value="Unassembled WGS sequence"/>
</dbReference>
<accession>A0A2U3N379</accession>
<dbReference type="PANTHER" id="PTHR30055:SF148">
    <property type="entry name" value="TETR-FAMILY TRANSCRIPTIONAL REGULATOR"/>
    <property type="match status" value="1"/>
</dbReference>
<dbReference type="Gene3D" id="1.10.357.10">
    <property type="entry name" value="Tetracycline Repressor, domain 2"/>
    <property type="match status" value="1"/>
</dbReference>
<evidence type="ECO:0000313" key="6">
    <source>
        <dbReference type="EMBL" id="SPL72150.1"/>
    </source>
</evidence>
<evidence type="ECO:0000256" key="2">
    <source>
        <dbReference type="ARBA" id="ARBA00023125"/>
    </source>
</evidence>
<dbReference type="InterPro" id="IPR050109">
    <property type="entry name" value="HTH-type_TetR-like_transc_reg"/>
</dbReference>
<gene>
    <name evidence="6" type="ORF">KPC_3328</name>
</gene>
<dbReference type="InterPro" id="IPR036271">
    <property type="entry name" value="Tet_transcr_reg_TetR-rel_C_sf"/>
</dbReference>
<keyword evidence="2 4" id="KW-0238">DNA-binding</keyword>
<dbReference type="InParanoid" id="A0A2U3N379"/>
<dbReference type="SUPFAM" id="SSF46689">
    <property type="entry name" value="Homeodomain-like"/>
    <property type="match status" value="1"/>
</dbReference>
<evidence type="ECO:0000256" key="3">
    <source>
        <dbReference type="ARBA" id="ARBA00023163"/>
    </source>
</evidence>